<sequence length="473" mass="52481">MLEGGRQTVSDRIQNSPIFKAKFKKSQNMDEAENLSDQDLEAMANFLSENLEGKIRCQVRSEGPKCANICTYSITLLIGIVLGAAGIVIYSMFQNCLRDTFQPPRTEPDLARHARSLRYEWDEEDYDYSSFMSSSSSSTDSFEQDEFENQYVQDGVQESDGSGQESDASDQGSGGSGQESDGSGQESDGSGQESGSDGSGQESGQESAKESDGEENDDWRKIIIQFQKKRLAIERHDRRMIKLESERNDKLTKFVLRQMIDVPEIFKSSKWCETYSKTSQGSTTRADDFKIFKSIGKTFKELDSQAVKDFDGVQLSVKYGHLKATLSVAQRTDNSLAPAIELTTPTKGYTVRDDGITVSPPKMLKLEDTQDPYFQELPSPSRGAPSPDTPALKAPVPEAPVSTAPTTPAAPRSPTPYPSRSNYGRPLSAFVRRSFVPPRPLNAFIRTRGQVETAIKYANLLNEFHALYGYKTN</sequence>
<dbReference type="EMBL" id="OU015570">
    <property type="protein sequence ID" value="CAG5101539.1"/>
    <property type="molecule type" value="Genomic_DNA"/>
</dbReference>
<gene>
    <name evidence="3" type="ORF">OKIOD_LOCUS8747</name>
</gene>
<evidence type="ECO:0000313" key="4">
    <source>
        <dbReference type="Proteomes" id="UP001158576"/>
    </source>
</evidence>
<dbReference type="Proteomes" id="UP001158576">
    <property type="component" value="Chromosome YSR"/>
</dbReference>
<feature type="compositionally biased region" description="Low complexity" evidence="1">
    <location>
        <begin position="158"/>
        <end position="171"/>
    </location>
</feature>
<protein>
    <submittedName>
        <fullName evidence="3">Oidioi.mRNA.OKI2018_I69.YSR.g17189.t1.cds</fullName>
    </submittedName>
</protein>
<reference evidence="3 4" key="1">
    <citation type="submission" date="2021-04" db="EMBL/GenBank/DDBJ databases">
        <authorList>
            <person name="Bliznina A."/>
        </authorList>
    </citation>
    <scope>NUCLEOTIDE SEQUENCE [LARGE SCALE GENOMIC DNA]</scope>
</reference>
<feature type="compositionally biased region" description="Low complexity" evidence="1">
    <location>
        <begin position="394"/>
        <end position="410"/>
    </location>
</feature>
<proteinExistence type="predicted"/>
<keyword evidence="2" id="KW-1133">Transmembrane helix</keyword>
<name>A0ABN7SSR2_OIKDI</name>
<feature type="transmembrane region" description="Helical" evidence="2">
    <location>
        <begin position="69"/>
        <end position="93"/>
    </location>
</feature>
<keyword evidence="4" id="KW-1185">Reference proteome</keyword>
<keyword evidence="2" id="KW-0812">Transmembrane</keyword>
<organism evidence="3 4">
    <name type="scientific">Oikopleura dioica</name>
    <name type="common">Tunicate</name>
    <dbReference type="NCBI Taxonomy" id="34765"/>
    <lineage>
        <taxon>Eukaryota</taxon>
        <taxon>Metazoa</taxon>
        <taxon>Chordata</taxon>
        <taxon>Tunicata</taxon>
        <taxon>Appendicularia</taxon>
        <taxon>Copelata</taxon>
        <taxon>Oikopleuridae</taxon>
        <taxon>Oikopleura</taxon>
    </lineage>
</organism>
<evidence type="ECO:0000313" key="3">
    <source>
        <dbReference type="EMBL" id="CAG5101539.1"/>
    </source>
</evidence>
<feature type="region of interest" description="Disordered" evidence="1">
    <location>
        <begin position="373"/>
        <end position="423"/>
    </location>
</feature>
<evidence type="ECO:0000256" key="1">
    <source>
        <dbReference type="SAM" id="MobiDB-lite"/>
    </source>
</evidence>
<keyword evidence="2" id="KW-0472">Membrane</keyword>
<feature type="region of interest" description="Disordered" evidence="1">
    <location>
        <begin position="156"/>
        <end position="219"/>
    </location>
</feature>
<feature type="compositionally biased region" description="Low complexity" evidence="1">
    <location>
        <begin position="178"/>
        <end position="206"/>
    </location>
</feature>
<evidence type="ECO:0000256" key="2">
    <source>
        <dbReference type="SAM" id="Phobius"/>
    </source>
</evidence>
<accession>A0ABN7SSR2</accession>